<dbReference type="AlphaFoldDB" id="A0A401ZYT4"/>
<name>A0A401ZYT4_9CHLR</name>
<dbReference type="CDD" id="cd00561">
    <property type="entry name" value="CobA_ACA"/>
    <property type="match status" value="1"/>
</dbReference>
<dbReference type="PANTHER" id="PTHR46638">
    <property type="entry name" value="CORRINOID ADENOSYLTRANSFERASE"/>
    <property type="match status" value="1"/>
</dbReference>
<dbReference type="Gene3D" id="3.40.50.300">
    <property type="entry name" value="P-loop containing nucleotide triphosphate hydrolases"/>
    <property type="match status" value="1"/>
</dbReference>
<dbReference type="Proteomes" id="UP000287352">
    <property type="component" value="Unassembled WGS sequence"/>
</dbReference>
<dbReference type="RefSeq" id="WP_126579650.1">
    <property type="nucleotide sequence ID" value="NZ_BIFR01000001.1"/>
</dbReference>
<dbReference type="NCBIfam" id="NF004637">
    <property type="entry name" value="PRK05986.1"/>
    <property type="match status" value="1"/>
</dbReference>
<dbReference type="GO" id="GO:0009236">
    <property type="term" value="P:cobalamin biosynthetic process"/>
    <property type="evidence" value="ECO:0007669"/>
    <property type="project" value="InterPro"/>
</dbReference>
<protein>
    <submittedName>
        <fullName evidence="1">Cob(I)alamin adenosyltransferase</fullName>
    </submittedName>
</protein>
<organism evidence="1 2">
    <name type="scientific">Tengunoibacter tsumagoiensis</name>
    <dbReference type="NCBI Taxonomy" id="2014871"/>
    <lineage>
        <taxon>Bacteria</taxon>
        <taxon>Bacillati</taxon>
        <taxon>Chloroflexota</taxon>
        <taxon>Ktedonobacteria</taxon>
        <taxon>Ktedonobacterales</taxon>
        <taxon>Dictyobacteraceae</taxon>
        <taxon>Tengunoibacter</taxon>
    </lineage>
</organism>
<accession>A0A401ZYT4</accession>
<evidence type="ECO:0000313" key="2">
    <source>
        <dbReference type="Proteomes" id="UP000287352"/>
    </source>
</evidence>
<keyword evidence="2" id="KW-1185">Reference proteome</keyword>
<gene>
    <name evidence="1" type="ORF">KTT_18410</name>
</gene>
<dbReference type="SUPFAM" id="SSF52540">
    <property type="entry name" value="P-loop containing nucleoside triphosphate hydrolases"/>
    <property type="match status" value="1"/>
</dbReference>
<dbReference type="EMBL" id="BIFR01000001">
    <property type="protein sequence ID" value="GCE11982.1"/>
    <property type="molecule type" value="Genomic_DNA"/>
</dbReference>
<dbReference type="InterPro" id="IPR027417">
    <property type="entry name" value="P-loop_NTPase"/>
</dbReference>
<keyword evidence="1" id="KW-0808">Transferase</keyword>
<evidence type="ECO:0000313" key="1">
    <source>
        <dbReference type="EMBL" id="GCE11982.1"/>
    </source>
</evidence>
<proteinExistence type="predicted"/>
<dbReference type="GO" id="GO:0008817">
    <property type="term" value="F:corrinoid adenosyltransferase activity"/>
    <property type="evidence" value="ECO:0007669"/>
    <property type="project" value="InterPro"/>
</dbReference>
<sequence>MEEQRNVEEVSAEHEVYELTEEGRAKIREGLAEARAHRKPGRKGLVIVNTGNGKGKTSAALGVLMRSWGQNMSGVMLQFLKSQTGNWGEIKAAQRMGIEIIPLGDGFTWLSQDLEHDRALAQTCWQLCREKIESGKYDVVIMDEITYAINYGWLNLDEILTVLRHRSPELHVVLTGRDAPQALIDFADLVTEMREIKHPYKEGIMAQKGIDF</sequence>
<dbReference type="Pfam" id="PF02572">
    <property type="entry name" value="CobA_CobO_BtuR"/>
    <property type="match status" value="1"/>
</dbReference>
<reference evidence="2" key="1">
    <citation type="submission" date="2018-12" db="EMBL/GenBank/DDBJ databases">
        <title>Tengunoibacter tsumagoiensis gen. nov., sp. nov., Dictyobacter kobayashii sp. nov., D. alpinus sp. nov., and D. joshuensis sp. nov. and description of Dictyobacteraceae fam. nov. within the order Ktedonobacterales isolated from Tengu-no-mugimeshi.</title>
        <authorList>
            <person name="Wang C.M."/>
            <person name="Zheng Y."/>
            <person name="Sakai Y."/>
            <person name="Toyoda A."/>
            <person name="Minakuchi Y."/>
            <person name="Abe K."/>
            <person name="Yokota A."/>
            <person name="Yabe S."/>
        </authorList>
    </citation>
    <scope>NUCLEOTIDE SEQUENCE [LARGE SCALE GENOMIC DNA]</scope>
    <source>
        <strain evidence="2">Uno3</strain>
    </source>
</reference>
<dbReference type="GO" id="GO:0005524">
    <property type="term" value="F:ATP binding"/>
    <property type="evidence" value="ECO:0007669"/>
    <property type="project" value="InterPro"/>
</dbReference>
<dbReference type="OrthoDB" id="9810309at2"/>
<dbReference type="PIRSF" id="PIRSF015617">
    <property type="entry name" value="Adensltrnsf_CobA"/>
    <property type="match status" value="1"/>
</dbReference>
<dbReference type="NCBIfam" id="TIGR00708">
    <property type="entry name" value="cobA"/>
    <property type="match status" value="1"/>
</dbReference>
<comment type="caution">
    <text evidence="1">The sequence shown here is derived from an EMBL/GenBank/DDBJ whole genome shotgun (WGS) entry which is preliminary data.</text>
</comment>
<dbReference type="PANTHER" id="PTHR46638:SF1">
    <property type="entry name" value="CORRINOID ADENOSYLTRANSFERASE"/>
    <property type="match status" value="1"/>
</dbReference>
<dbReference type="InterPro" id="IPR003724">
    <property type="entry name" value="CblAdoTrfase_CobA"/>
</dbReference>